<dbReference type="InterPro" id="IPR007253">
    <property type="entry name" value="Cell_wall-bd_2"/>
</dbReference>
<keyword evidence="4" id="KW-0134">Cell wall</keyword>
<evidence type="ECO:0000259" key="18">
    <source>
        <dbReference type="Pfam" id="PF05922"/>
    </source>
</evidence>
<dbReference type="InterPro" id="IPR023828">
    <property type="entry name" value="Peptidase_S8_Ser-AS"/>
</dbReference>
<dbReference type="InterPro" id="IPR010259">
    <property type="entry name" value="S8pro/Inhibitor_I9"/>
</dbReference>
<dbReference type="CDD" id="cd07475">
    <property type="entry name" value="Peptidases_S8_C5a_Peptidase"/>
    <property type="match status" value="1"/>
</dbReference>
<dbReference type="OrthoDB" id="9798386at2"/>
<dbReference type="InterPro" id="IPR010435">
    <property type="entry name" value="C5a/SBT2-like_Fn3"/>
</dbReference>
<keyword evidence="9 13" id="KW-0378">Hydrolase</keyword>
<dbReference type="GO" id="GO:0004252">
    <property type="term" value="F:serine-type endopeptidase activity"/>
    <property type="evidence" value="ECO:0007669"/>
    <property type="project" value="UniProtKB-UniRule"/>
</dbReference>
<feature type="signal peptide" evidence="15">
    <location>
        <begin position="1"/>
        <end position="26"/>
    </location>
</feature>
<evidence type="ECO:0000256" key="14">
    <source>
        <dbReference type="RuleBase" id="RU003355"/>
    </source>
</evidence>
<dbReference type="KEGG" id="vne:CFK40_03415"/>
<dbReference type="PROSITE" id="PS00138">
    <property type="entry name" value="SUBTILASE_SER"/>
    <property type="match status" value="1"/>
</dbReference>
<evidence type="ECO:0000313" key="20">
    <source>
        <dbReference type="EMBL" id="ASN04118.1"/>
    </source>
</evidence>
<dbReference type="Gene3D" id="3.50.30.30">
    <property type="match status" value="1"/>
</dbReference>
<evidence type="ECO:0000259" key="17">
    <source>
        <dbReference type="Pfam" id="PF02225"/>
    </source>
</evidence>
<dbReference type="InterPro" id="IPR046450">
    <property type="entry name" value="PA_dom_sf"/>
</dbReference>
<dbReference type="PRINTS" id="PR00723">
    <property type="entry name" value="SUBTILISIN"/>
</dbReference>
<dbReference type="PROSITE" id="PS51892">
    <property type="entry name" value="SUBTILASE"/>
    <property type="match status" value="1"/>
</dbReference>
<keyword evidence="11" id="KW-0106">Calcium</keyword>
<dbReference type="InterPro" id="IPR022398">
    <property type="entry name" value="Peptidase_S8_His-AS"/>
</dbReference>
<protein>
    <submittedName>
        <fullName evidence="20">Lactocepin</fullName>
    </submittedName>
</protein>
<keyword evidence="21" id="KW-1185">Reference proteome</keyword>
<dbReference type="RefSeq" id="WP_089530688.1">
    <property type="nucleotide sequence ID" value="NZ_CP022437.1"/>
</dbReference>
<dbReference type="Pfam" id="PF04122">
    <property type="entry name" value="CW_binding_2"/>
    <property type="match status" value="3"/>
</dbReference>
<feature type="domain" description="Inhibitor I9" evidence="18">
    <location>
        <begin position="96"/>
        <end position="158"/>
    </location>
</feature>
<evidence type="ECO:0000256" key="7">
    <source>
        <dbReference type="ARBA" id="ARBA00022729"/>
    </source>
</evidence>
<dbReference type="GO" id="GO:0016020">
    <property type="term" value="C:membrane"/>
    <property type="evidence" value="ECO:0007669"/>
    <property type="project" value="InterPro"/>
</dbReference>
<dbReference type="Pfam" id="PF05922">
    <property type="entry name" value="Inhibitor_I9"/>
    <property type="match status" value="1"/>
</dbReference>
<keyword evidence="10 13" id="KW-0720">Serine protease</keyword>
<dbReference type="InterPro" id="IPR000209">
    <property type="entry name" value="Peptidase_S8/S53_dom"/>
</dbReference>
<dbReference type="PROSITE" id="PS00136">
    <property type="entry name" value="SUBTILASE_ASP"/>
    <property type="match status" value="1"/>
</dbReference>
<dbReference type="Gene3D" id="2.60.40.1710">
    <property type="entry name" value="Subtilisin-like superfamily"/>
    <property type="match status" value="1"/>
</dbReference>
<proteinExistence type="inferred from homology"/>
<sequence length="1545" mass="167960">MYRFRRIFSVVLILLLVLSNGTFAFANTGGKANPIDASELTKKSLLDQIKKIEDPTLDANFNDSEKVRVIVELDGETPLEYANKKGVMYKSLAKPTKESLTTKVEKQQKAAKNAISSKGVDISYNYDYAVSFNGFSGEVEFGNIEKIEAVPNVKEVYLANEYNRPIVEPNMDTSHEYIQSHKTWADAEIKGEGMVVAVIDTGVDPSHRDFVLSDSTEEDLTKKEVKTIIGEGEVKGKYYTEKVPFGYNYYDQNDTILDLGPAASEHGMHVAGTVAANGDPQNGGIKGVAPEAQVLGMKVFSNDPNFPSTWSDVYLAAIDDAIALGADVLNMSLGSTASFYEANSPEDLAITRAVENGIVSAISAGNSGHIGYGWDNPFYQNPDIGVVGAPGLNPDSISVAASGNTAYLYQHNISVGDFEATGYGVDDWTELAASQELEVVSLSQLKGVEEVPGTSCKVCGTPEEFESVDVEGKVVLVKRGTLAFIDKTNNAADAGAVGIIVYDHGTSQFYEDQGGWAIPFTMIHAEDGAALEDAIAAGASTLDISKINSKESPEMGRMTAFTSWGTTPSLELKPEITAPGGNIYSTLNDDQYGVMSGTSMAAPHVAGGSALVQQYLQKDDRFEDLTIEERTRLAKVMLMNTANIIQDLNDQPFSPRRQGAGMMQLLSAVRTPVTVVESSSNEAKVELKDFQSKTFDMTFTAENISDKDVTYNVDTSVLADTLQKTATDLEYNALIAGNMKDVNIDSPESITVPAGESIEFTVTVDLKNAKIPGLDVDGNPTTFDLRENIFVEGYVKLIPEDNTIADLSVPYVGFYGEWDEPEVLDGIQDLGEERFYNFDKLFGPGVGHDMLFGDEGYFVAPVEVDGKKYYPVSPNGDGLYDTVYPLPAFMRNAAEVQFNILGENNKQLRRVLIENDVRKTYFDGGSGSYYSFNPNRQWDGTNLSNVVEDGVYYYEIKSLIDYEGADWQSDKYPLYVDTTGPEVNATYNADTGVLAIDATDSGVGILEFSVTVDGELLGYVPAGTTKVNLPGLSEGTKIEVEAFDHAANETTDVVSFGDNELPIIYVDKTAPEAYGAYNTLEVPVSGYVQEDVALESFTVNDKEVEVTKDGNKYKFSTVVTFKEDGAKDIHFKAVDNSGKEFDIKRPIFVDTTKAEIEYDVPKVVDHNVDSIKVDFNLTDNFNYLSLKVNDDHVYELPFKTPADIINPADEIVEHTLSLKPGDNVFKLTLEDVAGNVTTEEFTVYRNESESRVDRIAGATLYHTSVEVSQAGWEKSDTVVLARGDRFGDALAGIPLAKKYNAPLLLTESDKFTKVTKKEIARLGAKTVYILGGELAVGKSVEDSLESQGITVHRIGGENRFETSVNVAKEVVENGSANEVVVVNGMNFPDALSIGSYAAMEGLPIILVNGEELPQSAERLMYDLGVNKTLVVGGPSVVSKELMNELPHPFRVAGGNRYETAIAVAEYFDLDTNHYYVATGRHFADGLSSGALAAKNGEGILLVTDHVPEVVEDFITENNLDLLTAIGGPIAISEDVEKALNKLLGQ</sequence>
<name>A0A221M8Z6_9BACI</name>
<dbReference type="GO" id="GO:0005576">
    <property type="term" value="C:extracellular region"/>
    <property type="evidence" value="ECO:0007669"/>
    <property type="project" value="UniProtKB-SubCell"/>
</dbReference>
<evidence type="ECO:0000256" key="1">
    <source>
        <dbReference type="ARBA" id="ARBA00001913"/>
    </source>
</evidence>
<evidence type="ECO:0000259" key="16">
    <source>
        <dbReference type="Pfam" id="PF00082"/>
    </source>
</evidence>
<evidence type="ECO:0000256" key="6">
    <source>
        <dbReference type="ARBA" id="ARBA00022670"/>
    </source>
</evidence>
<dbReference type="GO" id="GO:0006508">
    <property type="term" value="P:proteolysis"/>
    <property type="evidence" value="ECO:0007669"/>
    <property type="project" value="UniProtKB-KW"/>
</dbReference>
<evidence type="ECO:0000259" key="19">
    <source>
        <dbReference type="Pfam" id="PF06280"/>
    </source>
</evidence>
<dbReference type="PROSITE" id="PS00137">
    <property type="entry name" value="SUBTILASE_HIS"/>
    <property type="match status" value="1"/>
</dbReference>
<dbReference type="EMBL" id="CP022437">
    <property type="protein sequence ID" value="ASN04118.1"/>
    <property type="molecule type" value="Genomic_DNA"/>
</dbReference>
<feature type="active site" description="Charge relay system" evidence="12 13">
    <location>
        <position position="599"/>
    </location>
</feature>
<comment type="similarity">
    <text evidence="3 13 14">Belongs to the peptidase S8 family.</text>
</comment>
<feature type="active site" description="Charge relay system" evidence="12 13">
    <location>
        <position position="200"/>
    </location>
</feature>
<evidence type="ECO:0000313" key="21">
    <source>
        <dbReference type="Proteomes" id="UP000204391"/>
    </source>
</evidence>
<feature type="domain" description="C5a peptidase/Subtilisin-like protease SBT2-like Fn3-like" evidence="19">
    <location>
        <begin position="685"/>
        <end position="812"/>
    </location>
</feature>
<dbReference type="InterPro" id="IPR050131">
    <property type="entry name" value="Peptidase_S8_subtilisin-like"/>
</dbReference>
<evidence type="ECO:0000256" key="3">
    <source>
        <dbReference type="ARBA" id="ARBA00011073"/>
    </source>
</evidence>
<dbReference type="SUPFAM" id="SSF52025">
    <property type="entry name" value="PA domain"/>
    <property type="match status" value="1"/>
</dbReference>
<keyword evidence="7 15" id="KW-0732">Signal</keyword>
<dbReference type="Pfam" id="PF00082">
    <property type="entry name" value="Peptidase_S8"/>
    <property type="match status" value="1"/>
</dbReference>
<evidence type="ECO:0000256" key="10">
    <source>
        <dbReference type="ARBA" id="ARBA00022825"/>
    </source>
</evidence>
<dbReference type="PANTHER" id="PTHR43806">
    <property type="entry name" value="PEPTIDASE S8"/>
    <property type="match status" value="1"/>
</dbReference>
<comment type="cofactor">
    <cofactor evidence="1">
        <name>Ca(2+)</name>
        <dbReference type="ChEBI" id="CHEBI:29108"/>
    </cofactor>
</comment>
<dbReference type="Pfam" id="PF06280">
    <property type="entry name" value="fn3_5"/>
    <property type="match status" value="1"/>
</dbReference>
<dbReference type="InterPro" id="IPR015500">
    <property type="entry name" value="Peptidase_S8_subtilisin-rel"/>
</dbReference>
<feature type="chain" id="PRO_5012329849" evidence="15">
    <location>
        <begin position="27"/>
        <end position="1545"/>
    </location>
</feature>
<evidence type="ECO:0000256" key="11">
    <source>
        <dbReference type="ARBA" id="ARBA00022837"/>
    </source>
</evidence>
<feature type="active site" description="Charge relay system" evidence="12 13">
    <location>
        <position position="266"/>
    </location>
</feature>
<feature type="domain" description="Peptidase S8/S53" evidence="16">
    <location>
        <begin position="191"/>
        <end position="661"/>
    </location>
</feature>
<dbReference type="Proteomes" id="UP000204391">
    <property type="component" value="Chromosome"/>
</dbReference>
<reference evidence="20 21" key="1">
    <citation type="journal article" date="2003" name="Int. J. Syst. Evol. Microbiol.">
        <title>Virgibacillus carmonensis sp. nov., Virgibacillus necropolis sp. nov. and Virgibacillus picturae sp. nov., three novel species isolated from deteriorated mural paintings, transfer of the species of the genus salibacillus to Virgibacillus, as Virgibacillus marismortui comb. nov. and Virgibacillus salexigens comb. nov., and emended description of the genus Virgibacillus.</title>
        <authorList>
            <person name="Heyrman J."/>
            <person name="Logan N.A."/>
            <person name="Busse H.J."/>
            <person name="Balcaen A."/>
            <person name="Lebbe L."/>
            <person name="Rodriguez-Diaz M."/>
            <person name="Swings J."/>
            <person name="De Vos P."/>
        </authorList>
    </citation>
    <scope>NUCLEOTIDE SEQUENCE [LARGE SCALE GENOMIC DNA]</scope>
    <source>
        <strain evidence="20 21">LMG 19488</strain>
    </source>
</reference>
<dbReference type="SUPFAM" id="SSF52743">
    <property type="entry name" value="Subtilisin-like"/>
    <property type="match status" value="1"/>
</dbReference>
<evidence type="ECO:0000256" key="13">
    <source>
        <dbReference type="PROSITE-ProRule" id="PRU01240"/>
    </source>
</evidence>
<organism evidence="20 21">
    <name type="scientific">Virgibacillus necropolis</name>
    <dbReference type="NCBI Taxonomy" id="163877"/>
    <lineage>
        <taxon>Bacteria</taxon>
        <taxon>Bacillati</taxon>
        <taxon>Bacillota</taxon>
        <taxon>Bacilli</taxon>
        <taxon>Bacillales</taxon>
        <taxon>Bacillaceae</taxon>
        <taxon>Virgibacillus</taxon>
    </lineage>
</organism>
<evidence type="ECO:0000256" key="9">
    <source>
        <dbReference type="ARBA" id="ARBA00022801"/>
    </source>
</evidence>
<evidence type="ECO:0000256" key="12">
    <source>
        <dbReference type="PIRSR" id="PIRSR615500-1"/>
    </source>
</evidence>
<dbReference type="InterPro" id="IPR023827">
    <property type="entry name" value="Peptidase_S8_Asp-AS"/>
</dbReference>
<dbReference type="Pfam" id="PF02225">
    <property type="entry name" value="PA"/>
    <property type="match status" value="1"/>
</dbReference>
<dbReference type="InterPro" id="IPR036852">
    <property type="entry name" value="Peptidase_S8/S53_dom_sf"/>
</dbReference>
<keyword evidence="8" id="KW-0677">Repeat</keyword>
<evidence type="ECO:0000256" key="5">
    <source>
        <dbReference type="ARBA" id="ARBA00022525"/>
    </source>
</evidence>
<dbReference type="PANTHER" id="PTHR43806:SF11">
    <property type="entry name" value="CEREVISIN-RELATED"/>
    <property type="match status" value="1"/>
</dbReference>
<comment type="subcellular location">
    <subcellularLocation>
        <location evidence="2">Secreted</location>
    </subcellularLocation>
</comment>
<feature type="domain" description="PA" evidence="17">
    <location>
        <begin position="454"/>
        <end position="531"/>
    </location>
</feature>
<evidence type="ECO:0000256" key="2">
    <source>
        <dbReference type="ARBA" id="ARBA00004613"/>
    </source>
</evidence>
<accession>A0A221M8Z6</accession>
<dbReference type="Gene3D" id="3.40.50.200">
    <property type="entry name" value="Peptidase S8/S53 domain"/>
    <property type="match status" value="1"/>
</dbReference>
<dbReference type="InterPro" id="IPR003137">
    <property type="entry name" value="PA_domain"/>
</dbReference>
<keyword evidence="6 13" id="KW-0645">Protease</keyword>
<dbReference type="InterPro" id="IPR034216">
    <property type="entry name" value="C5a_Peptidase"/>
</dbReference>
<evidence type="ECO:0000256" key="15">
    <source>
        <dbReference type="SAM" id="SignalP"/>
    </source>
</evidence>
<gene>
    <name evidence="20" type="ORF">CFK40_03415</name>
</gene>
<keyword evidence="5" id="KW-0964">Secreted</keyword>
<evidence type="ECO:0000256" key="4">
    <source>
        <dbReference type="ARBA" id="ARBA00022512"/>
    </source>
</evidence>
<dbReference type="Gene3D" id="3.40.50.12090">
    <property type="match status" value="2"/>
</dbReference>
<evidence type="ECO:0000256" key="8">
    <source>
        <dbReference type="ARBA" id="ARBA00022737"/>
    </source>
</evidence>